<accession>A0ABS8VVL4</accession>
<comment type="caution">
    <text evidence="1">The sequence shown here is derived from an EMBL/GenBank/DDBJ whole genome shotgun (WGS) entry which is preliminary data.</text>
</comment>
<evidence type="ECO:0000313" key="2">
    <source>
        <dbReference type="Proteomes" id="UP001521074"/>
    </source>
</evidence>
<keyword evidence="2" id="KW-1185">Reference proteome</keyword>
<sequence length="107" mass="11753">MSYRTDRRRRQITSKGRLMHLMRADSSESISVMAYAPPPQTAQLFEGVAASTFIAQITTDETSAASFAPMNGDILKDGEKEYTLTEATPVYDRQDLCGWTLVSAGGN</sequence>
<gene>
    <name evidence="1" type="ORF">LWC05_05460</name>
</gene>
<dbReference type="EMBL" id="JAJSOJ010000016">
    <property type="protein sequence ID" value="MCE0743338.1"/>
    <property type="molecule type" value="Genomic_DNA"/>
</dbReference>
<evidence type="ECO:0000313" key="1">
    <source>
        <dbReference type="EMBL" id="MCE0743338.1"/>
    </source>
</evidence>
<name>A0ABS8VVL4_9PROT</name>
<proteinExistence type="predicted"/>
<dbReference type="RefSeq" id="WP_232876903.1">
    <property type="nucleotide sequence ID" value="NZ_JAJSOJ010000016.1"/>
</dbReference>
<organism evidence="1 2">
    <name type="scientific">Acetobacter sicerae</name>
    <dbReference type="NCBI Taxonomy" id="85325"/>
    <lineage>
        <taxon>Bacteria</taxon>
        <taxon>Pseudomonadati</taxon>
        <taxon>Pseudomonadota</taxon>
        <taxon>Alphaproteobacteria</taxon>
        <taxon>Acetobacterales</taxon>
        <taxon>Acetobacteraceae</taxon>
        <taxon>Acetobacter</taxon>
    </lineage>
</organism>
<dbReference type="Proteomes" id="UP001521074">
    <property type="component" value="Unassembled WGS sequence"/>
</dbReference>
<reference evidence="1 2" key="1">
    <citation type="submission" date="2021-12" db="EMBL/GenBank/DDBJ databases">
        <title>Genome sequence of Acetobacter sicerae DmPark20a_162.</title>
        <authorList>
            <person name="Chaston J.M."/>
        </authorList>
    </citation>
    <scope>NUCLEOTIDE SEQUENCE [LARGE SCALE GENOMIC DNA]</scope>
    <source>
        <strain evidence="1 2">DmPark20a_162</strain>
    </source>
</reference>
<protein>
    <submittedName>
        <fullName evidence="1">Uncharacterized protein</fullName>
    </submittedName>
</protein>